<reference evidence="1" key="1">
    <citation type="journal article" date="2015" name="Nature">
        <title>Complex archaea that bridge the gap between prokaryotes and eukaryotes.</title>
        <authorList>
            <person name="Spang A."/>
            <person name="Saw J.H."/>
            <person name="Jorgensen S.L."/>
            <person name="Zaremba-Niedzwiedzka K."/>
            <person name="Martijn J."/>
            <person name="Lind A.E."/>
            <person name="van Eijk R."/>
            <person name="Schleper C."/>
            <person name="Guy L."/>
            <person name="Ettema T.J."/>
        </authorList>
    </citation>
    <scope>NUCLEOTIDE SEQUENCE</scope>
</reference>
<dbReference type="AlphaFoldDB" id="A0A0F9NBP4"/>
<comment type="caution">
    <text evidence="1">The sequence shown here is derived from an EMBL/GenBank/DDBJ whole genome shotgun (WGS) entry which is preliminary data.</text>
</comment>
<organism evidence="1">
    <name type="scientific">marine sediment metagenome</name>
    <dbReference type="NCBI Taxonomy" id="412755"/>
    <lineage>
        <taxon>unclassified sequences</taxon>
        <taxon>metagenomes</taxon>
        <taxon>ecological metagenomes</taxon>
    </lineage>
</organism>
<evidence type="ECO:0000313" key="1">
    <source>
        <dbReference type="EMBL" id="KKN15424.1"/>
    </source>
</evidence>
<name>A0A0F9NBP4_9ZZZZ</name>
<protein>
    <submittedName>
        <fullName evidence="1">Uncharacterized protein</fullName>
    </submittedName>
</protein>
<accession>A0A0F9NBP4</accession>
<proteinExistence type="predicted"/>
<dbReference type="EMBL" id="LAZR01003714">
    <property type="protein sequence ID" value="KKN15424.1"/>
    <property type="molecule type" value="Genomic_DNA"/>
</dbReference>
<sequence length="895" mass="103725">MTATIARRHRNLPDLNELQARLSALPGNRGNQFTENVWQFINQRGKRYTVDFDTVLALSEVYPDWVRERGIDPVSLSKHIWLSLAESTTVNSYTRRLKGLRLWMVALARRNLPRLTRENSRAVLTFMLTNNWRGGRPSPLKAVRSEMDMTFLMPLQALKDATSELGLDWISRDVTEAHVRRQFKVLIPELTDNDLTYQDWKKGQSFNLLTLDHGRYYVEHCLNFFEEHAPLACALSQTLQACATIATDLGVSQTSVRAHISRVLEGRPVTEIWPSRPALGQRMQTAVVDYFLEAHRKARFEHHVLKENVLEQVAEAFGLVPSPETVDRLRVIIWDWLRREDIEETQCLLGECQRPVPWHLFLQILDAMKQRCDQSGSFVPTVAFFKSFGLEGTVYEGGKKTKGGYSLPRQFIELVASAGLVGVVALAGWRASEFGFSYSDIQRNRNMDKLDQYAFPHRYQVDWYVYKTSGRVRQLREVTFSAVAIAERLGRMHGSDGDRPCLYGTFNRKIPSQSEESVLKAVSGLWPHYVQHYAGFELIDNWESWQNLAQVEASGDLLTMDQYREKERLLVSRSADEWNELSIDGNLREAYRRTREEWPQLAFFFRKSVGDKKDWVNQYRNGTLRPDWRALLDAHLSDDTRDWLSSLSEVECRSGETSKTIHSEVLGEALYPSPHAFRHMWAEAIYRRFDGDAGWMIRSQFKHISRTMWLAYIRDKDNRAGHQLVKIRVINSLVHNYIKNHGEGYAGEMNKLLRRLLRQTRVQSQEQQMELAEQLANIEVENIKANPWGYCLLMRRTRYRARCVEEGEPMRHNASPELCLGCVHNLMQTTNVEWMLFQIASHVEILNNPVVPDIFKQPSFELVRNVTRHVRTLNARHEALPELESVLTSYKLRAA</sequence>
<gene>
    <name evidence="1" type="ORF">LCGC14_0986210</name>
</gene>